<feature type="transmembrane region" description="Helical" evidence="5">
    <location>
        <begin position="82"/>
        <end position="99"/>
    </location>
</feature>
<evidence type="ECO:0000256" key="4">
    <source>
        <dbReference type="ARBA" id="ARBA00023136"/>
    </source>
</evidence>
<dbReference type="PANTHER" id="PTHR40761:SF1">
    <property type="entry name" value="CONSERVED INTEGRAL MEMBRANE ALANINE VALINE AND LEUCINE RICH PROTEIN-RELATED"/>
    <property type="match status" value="1"/>
</dbReference>
<dbReference type="PANTHER" id="PTHR40761">
    <property type="entry name" value="CONSERVED INTEGRAL MEMBRANE ALANINE VALINE AND LEUCINE RICH PROTEIN-RELATED"/>
    <property type="match status" value="1"/>
</dbReference>
<dbReference type="AlphaFoldDB" id="A0A644YTW3"/>
<comment type="caution">
    <text evidence="6">The sequence shown here is derived from an EMBL/GenBank/DDBJ whole genome shotgun (WGS) entry which is preliminary data.</text>
</comment>
<dbReference type="GO" id="GO:0015095">
    <property type="term" value="F:magnesium ion transmembrane transporter activity"/>
    <property type="evidence" value="ECO:0007669"/>
    <property type="project" value="InterPro"/>
</dbReference>
<sequence length="298" mass="32013">MGQNTTLAIILVVVGSFCYALSASFQHRAIKRKVHRNEEKRPLGFRAFLQTVTSRRWLAGAVLLGISAILQIIALSLAPVSVVQPVGLLAFPWSILIQARLHHQRIRRRVGLAVTLTVGATAAFTVQSALHAVPRSDLNGVRVAIGAAVVYLLTLAFGLLGAHGPKHWRCLLWSSGGAMLYGLEAALVKSLIDFIRKVNWMHSPLLWTILIALALGSLTAGWMIQQGFATGPSEIVVGSTTITSPVIAVTYGIAVLGEGRLLDVPAAVTMVLFAALAVTGVVVLTRLDKSWDERPVLR</sequence>
<dbReference type="GO" id="GO:0016020">
    <property type="term" value="C:membrane"/>
    <property type="evidence" value="ECO:0007669"/>
    <property type="project" value="UniProtKB-SubCell"/>
</dbReference>
<accession>A0A644YTW3</accession>
<dbReference type="InterPro" id="IPR008521">
    <property type="entry name" value="Mg_trans_NIPA"/>
</dbReference>
<name>A0A644YTW3_9ZZZZ</name>
<feature type="transmembrane region" description="Helical" evidence="5">
    <location>
        <begin position="266"/>
        <end position="284"/>
    </location>
</feature>
<dbReference type="Pfam" id="PF05653">
    <property type="entry name" value="Mg_trans_NIPA"/>
    <property type="match status" value="1"/>
</dbReference>
<keyword evidence="2 5" id="KW-0812">Transmembrane</keyword>
<dbReference type="InterPro" id="IPR037185">
    <property type="entry name" value="EmrE-like"/>
</dbReference>
<comment type="subcellular location">
    <subcellularLocation>
        <location evidence="1">Membrane</location>
        <topology evidence="1">Multi-pass membrane protein</topology>
    </subcellularLocation>
</comment>
<organism evidence="6">
    <name type="scientific">bioreactor metagenome</name>
    <dbReference type="NCBI Taxonomy" id="1076179"/>
    <lineage>
        <taxon>unclassified sequences</taxon>
        <taxon>metagenomes</taxon>
        <taxon>ecological metagenomes</taxon>
    </lineage>
</organism>
<evidence type="ECO:0000256" key="5">
    <source>
        <dbReference type="SAM" id="Phobius"/>
    </source>
</evidence>
<feature type="transmembrane region" description="Helical" evidence="5">
    <location>
        <begin position="57"/>
        <end position="76"/>
    </location>
</feature>
<feature type="transmembrane region" description="Helical" evidence="5">
    <location>
        <begin position="111"/>
        <end position="130"/>
    </location>
</feature>
<evidence type="ECO:0000313" key="6">
    <source>
        <dbReference type="EMBL" id="MPM31418.1"/>
    </source>
</evidence>
<evidence type="ECO:0000256" key="3">
    <source>
        <dbReference type="ARBA" id="ARBA00022989"/>
    </source>
</evidence>
<keyword evidence="3 5" id="KW-1133">Transmembrane helix</keyword>
<feature type="transmembrane region" description="Helical" evidence="5">
    <location>
        <begin position="142"/>
        <end position="163"/>
    </location>
</feature>
<dbReference type="SUPFAM" id="SSF103481">
    <property type="entry name" value="Multidrug resistance efflux transporter EmrE"/>
    <property type="match status" value="1"/>
</dbReference>
<evidence type="ECO:0000256" key="2">
    <source>
        <dbReference type="ARBA" id="ARBA00022692"/>
    </source>
</evidence>
<feature type="transmembrane region" description="Helical" evidence="5">
    <location>
        <begin position="170"/>
        <end position="192"/>
    </location>
</feature>
<gene>
    <name evidence="6" type="ORF">SDC9_77973</name>
</gene>
<feature type="transmembrane region" description="Helical" evidence="5">
    <location>
        <begin position="204"/>
        <end position="223"/>
    </location>
</feature>
<dbReference type="EMBL" id="VSSQ01006067">
    <property type="protein sequence ID" value="MPM31418.1"/>
    <property type="molecule type" value="Genomic_DNA"/>
</dbReference>
<reference evidence="6" key="1">
    <citation type="submission" date="2019-08" db="EMBL/GenBank/DDBJ databases">
        <authorList>
            <person name="Kucharzyk K."/>
            <person name="Murdoch R.W."/>
            <person name="Higgins S."/>
            <person name="Loffler F."/>
        </authorList>
    </citation>
    <scope>NUCLEOTIDE SEQUENCE</scope>
</reference>
<evidence type="ECO:0000256" key="1">
    <source>
        <dbReference type="ARBA" id="ARBA00004141"/>
    </source>
</evidence>
<protein>
    <submittedName>
        <fullName evidence="6">Uncharacterized protein</fullName>
    </submittedName>
</protein>
<keyword evidence="4 5" id="KW-0472">Membrane</keyword>
<proteinExistence type="predicted"/>
<feature type="transmembrane region" description="Helical" evidence="5">
    <location>
        <begin position="6"/>
        <end position="25"/>
    </location>
</feature>
<feature type="transmembrane region" description="Helical" evidence="5">
    <location>
        <begin position="235"/>
        <end position="254"/>
    </location>
</feature>